<evidence type="ECO:0000313" key="7">
    <source>
        <dbReference type="EMBL" id="ELZ06956.1"/>
    </source>
</evidence>
<dbReference type="InterPro" id="IPR004843">
    <property type="entry name" value="Calcineurin-like_PHP"/>
</dbReference>
<evidence type="ECO:0000256" key="5">
    <source>
        <dbReference type="SAM" id="MobiDB-lite"/>
    </source>
</evidence>
<dbReference type="EMBL" id="AOIP01000016">
    <property type="protein sequence ID" value="ELZ06956.1"/>
    <property type="molecule type" value="Genomic_DNA"/>
</dbReference>
<keyword evidence="8" id="KW-1185">Reference proteome</keyword>
<dbReference type="Gene3D" id="3.60.21.10">
    <property type="match status" value="1"/>
</dbReference>
<dbReference type="PANTHER" id="PTHR42988">
    <property type="entry name" value="PHOSPHOHYDROLASE"/>
    <property type="match status" value="1"/>
</dbReference>
<dbReference type="GO" id="GO:0046872">
    <property type="term" value="F:metal ion binding"/>
    <property type="evidence" value="ECO:0007669"/>
    <property type="project" value="UniProtKB-KW"/>
</dbReference>
<keyword evidence="2" id="KW-0378">Hydrolase</keyword>
<evidence type="ECO:0000256" key="4">
    <source>
        <dbReference type="ARBA" id="ARBA00025742"/>
    </source>
</evidence>
<dbReference type="AlphaFoldDB" id="M0B7R6"/>
<dbReference type="GO" id="GO:0016787">
    <property type="term" value="F:hydrolase activity"/>
    <property type="evidence" value="ECO:0007669"/>
    <property type="project" value="UniProtKB-KW"/>
</dbReference>
<sequence length="330" mass="35465">MTVRELHGSLPLGTIPMPARPHSGQVLARLERPTATDPTRLGVLSDVHLATDATGTWKVFHRTERRLRAAVDAVNDRDYDGVVIAGDLTRNGNPDEFRLFDELAGFDPPAVAVPGNHDFPTAFDEHDSLPIGTFEDRYTPGGLPFHVRFGGLDVFGLNSHAATPDAPAETWDGRIDAAQLMWLDEALSESASAADTSIVVVHHNLPATGALYERYSAELPVEGSVPGFSNPEPLVDLLVSHDVSLVITGHLHFPALERADGITELTVPAVSSFPHALVELAVDERGTVVRLIPLTDSDGMVESIAHGLEKDRVLLSAAQLATLPLVDDFA</sequence>
<dbReference type="InterPro" id="IPR029052">
    <property type="entry name" value="Metallo-depent_PP-like"/>
</dbReference>
<evidence type="ECO:0000259" key="6">
    <source>
        <dbReference type="Pfam" id="PF00149"/>
    </source>
</evidence>
<keyword evidence="3" id="KW-0408">Iron</keyword>
<feature type="domain" description="Calcineurin-like phosphoesterase" evidence="6">
    <location>
        <begin position="40"/>
        <end position="253"/>
    </location>
</feature>
<dbReference type="Pfam" id="PF00149">
    <property type="entry name" value="Metallophos"/>
    <property type="match status" value="1"/>
</dbReference>
<dbReference type="PATRIC" id="fig|1227491.4.peg.1656"/>
<evidence type="ECO:0000256" key="3">
    <source>
        <dbReference type="ARBA" id="ARBA00023004"/>
    </source>
</evidence>
<evidence type="ECO:0000256" key="2">
    <source>
        <dbReference type="ARBA" id="ARBA00022801"/>
    </source>
</evidence>
<evidence type="ECO:0000256" key="1">
    <source>
        <dbReference type="ARBA" id="ARBA00022723"/>
    </source>
</evidence>
<gene>
    <name evidence="7" type="ORF">C480_08022</name>
</gene>
<organism evidence="7 8">
    <name type="scientific">Natrialba aegyptia DSM 13077</name>
    <dbReference type="NCBI Taxonomy" id="1227491"/>
    <lineage>
        <taxon>Archaea</taxon>
        <taxon>Methanobacteriati</taxon>
        <taxon>Methanobacteriota</taxon>
        <taxon>Stenosarchaea group</taxon>
        <taxon>Halobacteria</taxon>
        <taxon>Halobacteriales</taxon>
        <taxon>Natrialbaceae</taxon>
        <taxon>Natrialba</taxon>
    </lineage>
</organism>
<comment type="similarity">
    <text evidence="4">Belongs to the cyclic nucleotide phosphodiesterase class-III family.</text>
</comment>
<proteinExistence type="inferred from homology"/>
<evidence type="ECO:0000313" key="8">
    <source>
        <dbReference type="Proteomes" id="UP000011591"/>
    </source>
</evidence>
<protein>
    <submittedName>
        <fullName evidence="7">Metallophosphoesterase</fullName>
    </submittedName>
</protein>
<accession>M0B7R6</accession>
<feature type="region of interest" description="Disordered" evidence="5">
    <location>
        <begin position="1"/>
        <end position="21"/>
    </location>
</feature>
<comment type="caution">
    <text evidence="7">The sequence shown here is derived from an EMBL/GenBank/DDBJ whole genome shotgun (WGS) entry which is preliminary data.</text>
</comment>
<dbReference type="PANTHER" id="PTHR42988:SF2">
    <property type="entry name" value="CYCLIC NUCLEOTIDE PHOSPHODIESTERASE CBUA0032-RELATED"/>
    <property type="match status" value="1"/>
</dbReference>
<reference evidence="7 8" key="1">
    <citation type="journal article" date="2014" name="PLoS Genet.">
        <title>Phylogenetically driven sequencing of extremely halophilic archaea reveals strategies for static and dynamic osmo-response.</title>
        <authorList>
            <person name="Becker E.A."/>
            <person name="Seitzer P.M."/>
            <person name="Tritt A."/>
            <person name="Larsen D."/>
            <person name="Krusor M."/>
            <person name="Yao A.I."/>
            <person name="Wu D."/>
            <person name="Madern D."/>
            <person name="Eisen J.A."/>
            <person name="Darling A.E."/>
            <person name="Facciotti M.T."/>
        </authorList>
    </citation>
    <scope>NUCLEOTIDE SEQUENCE [LARGE SCALE GENOMIC DNA]</scope>
    <source>
        <strain evidence="7 8">DSM 13077</strain>
    </source>
</reference>
<dbReference type="Proteomes" id="UP000011591">
    <property type="component" value="Unassembled WGS sequence"/>
</dbReference>
<name>M0B7R6_9EURY</name>
<keyword evidence="1" id="KW-0479">Metal-binding</keyword>
<dbReference type="InterPro" id="IPR050884">
    <property type="entry name" value="CNP_phosphodiesterase-III"/>
</dbReference>
<dbReference type="SUPFAM" id="SSF56300">
    <property type="entry name" value="Metallo-dependent phosphatases"/>
    <property type="match status" value="1"/>
</dbReference>